<accession>A0ABQ8BN61</accession>
<protein>
    <submittedName>
        <fullName evidence="1">Uncharacterized protein</fullName>
    </submittedName>
</protein>
<evidence type="ECO:0000313" key="2">
    <source>
        <dbReference type="Proteomes" id="UP000824890"/>
    </source>
</evidence>
<keyword evidence="2" id="KW-1185">Reference proteome</keyword>
<evidence type="ECO:0000313" key="1">
    <source>
        <dbReference type="EMBL" id="KAH0906238.1"/>
    </source>
</evidence>
<dbReference type="Proteomes" id="UP000824890">
    <property type="component" value="Unassembled WGS sequence"/>
</dbReference>
<feature type="non-terminal residue" evidence="1">
    <location>
        <position position="1"/>
    </location>
</feature>
<organism evidence="1 2">
    <name type="scientific">Brassica napus</name>
    <name type="common">Rape</name>
    <dbReference type="NCBI Taxonomy" id="3708"/>
    <lineage>
        <taxon>Eukaryota</taxon>
        <taxon>Viridiplantae</taxon>
        <taxon>Streptophyta</taxon>
        <taxon>Embryophyta</taxon>
        <taxon>Tracheophyta</taxon>
        <taxon>Spermatophyta</taxon>
        <taxon>Magnoliopsida</taxon>
        <taxon>eudicotyledons</taxon>
        <taxon>Gunneridae</taxon>
        <taxon>Pentapetalae</taxon>
        <taxon>rosids</taxon>
        <taxon>malvids</taxon>
        <taxon>Brassicales</taxon>
        <taxon>Brassicaceae</taxon>
        <taxon>Brassiceae</taxon>
        <taxon>Brassica</taxon>
    </lineage>
</organism>
<sequence>QRQTIMSTNKSFTLLYKTKPYKNGWRVQVKLTHSPKQNPCTPDETLEIVFMKQMVKYMHHAQKFMYFGHNVTFLLKSCWKSKAQY</sequence>
<proteinExistence type="predicted"/>
<dbReference type="EMBL" id="JAGKQM010000010">
    <property type="protein sequence ID" value="KAH0906238.1"/>
    <property type="molecule type" value="Genomic_DNA"/>
</dbReference>
<comment type="caution">
    <text evidence="1">The sequence shown here is derived from an EMBL/GenBank/DDBJ whole genome shotgun (WGS) entry which is preliminary data.</text>
</comment>
<gene>
    <name evidence="1" type="ORF">HID58_038065</name>
</gene>
<name>A0ABQ8BN61_BRANA</name>
<reference evidence="1 2" key="1">
    <citation type="submission" date="2021-05" db="EMBL/GenBank/DDBJ databases">
        <title>Genome Assembly of Synthetic Allotetraploid Brassica napus Reveals Homoeologous Exchanges between Subgenomes.</title>
        <authorList>
            <person name="Davis J.T."/>
        </authorList>
    </citation>
    <scope>NUCLEOTIDE SEQUENCE [LARGE SCALE GENOMIC DNA]</scope>
    <source>
        <strain evidence="2">cv. Da-Ae</strain>
        <tissue evidence="1">Seedling</tissue>
    </source>
</reference>